<dbReference type="Gene3D" id="1.20.1280.50">
    <property type="match status" value="1"/>
</dbReference>
<feature type="region of interest" description="Disordered" evidence="1">
    <location>
        <begin position="1"/>
        <end position="30"/>
    </location>
</feature>
<dbReference type="SMART" id="SM00256">
    <property type="entry name" value="FBOX"/>
    <property type="match status" value="1"/>
</dbReference>
<sequence length="401" mass="46274">MKKKQASPSAMISPRRRKASEEDRQTIRRRRSSRLSADELLSNITIDLVIEIFSRLPLKSIARCRCVSKQWASALRRPDFTELFFTKSSARPQLLFAREKEKDVRFFTALQPQNLGENVSIMAADHHVSFPDRHLYHISCLLNGLVCIRDERFFKRSTALELVLVIYNLSTRQSFTLPKIKTGSSVVLRSFLGYDPIEKQHKVLAVIDKQHRVLTLGTGNLTWRVAECGIPHFSSRPDSVCINGVLYYAAGVSVGKMIACFDVRSEKYSFVKLMEREMFPATLINFQGKLASVRSSILSEKSTGFNMWILEDLEKHEWSKRIFNLPPTWKKEVAGEKYLYFVGVTATNEFVFAPLYPSDPFHVYYYKFVKEAVKRVEIQGMGTFEFVRIFLNHVEDVKLME</sequence>
<dbReference type="PANTHER" id="PTHR31111">
    <property type="entry name" value="BNAA05G37150D PROTEIN-RELATED"/>
    <property type="match status" value="1"/>
</dbReference>
<dbReference type="Pfam" id="PF08268">
    <property type="entry name" value="FBA_3"/>
    <property type="match status" value="1"/>
</dbReference>
<dbReference type="GeneID" id="108834616"/>
<dbReference type="RefSeq" id="XP_018463443.1">
    <property type="nucleotide sequence ID" value="XM_018607941.2"/>
</dbReference>
<dbReference type="InterPro" id="IPR036047">
    <property type="entry name" value="F-box-like_dom_sf"/>
</dbReference>
<dbReference type="AlphaFoldDB" id="A0A6J0LUB4"/>
<dbReference type="NCBIfam" id="TIGR01640">
    <property type="entry name" value="F_box_assoc_1"/>
    <property type="match status" value="1"/>
</dbReference>
<dbReference type="InterPro" id="IPR001810">
    <property type="entry name" value="F-box_dom"/>
</dbReference>
<reference evidence="3" key="1">
    <citation type="journal article" date="2019" name="Database">
        <title>The radish genome database (RadishGD): an integrated information resource for radish genomics.</title>
        <authorList>
            <person name="Yu H.J."/>
            <person name="Baek S."/>
            <person name="Lee Y.J."/>
            <person name="Cho A."/>
            <person name="Mun J.H."/>
        </authorList>
    </citation>
    <scope>NUCLEOTIDE SEQUENCE [LARGE SCALE GENOMIC DNA]</scope>
    <source>
        <strain evidence="3">cv. WK10039</strain>
    </source>
</reference>
<dbReference type="OrthoDB" id="1052875at2759"/>
<protein>
    <submittedName>
        <fullName evidence="4">F-box protein DOR-like</fullName>
    </submittedName>
</protein>
<dbReference type="Proteomes" id="UP000504610">
    <property type="component" value="Chromosome 6"/>
</dbReference>
<dbReference type="InterPro" id="IPR013187">
    <property type="entry name" value="F-box-assoc_dom_typ3"/>
</dbReference>
<proteinExistence type="predicted"/>
<evidence type="ECO:0000313" key="4">
    <source>
        <dbReference type="RefSeq" id="XP_018463443.1"/>
    </source>
</evidence>
<keyword evidence="3" id="KW-1185">Reference proteome</keyword>
<dbReference type="Pfam" id="PF00646">
    <property type="entry name" value="F-box"/>
    <property type="match status" value="1"/>
</dbReference>
<accession>A0A6J0LUB4</accession>
<name>A0A6J0LUB4_RAPSA</name>
<dbReference type="CDD" id="cd22157">
    <property type="entry name" value="F-box_AtFBW1-like"/>
    <property type="match status" value="1"/>
</dbReference>
<gene>
    <name evidence="4" type="primary">LOC108834616</name>
</gene>
<reference evidence="4" key="2">
    <citation type="submission" date="2025-08" db="UniProtKB">
        <authorList>
            <consortium name="RefSeq"/>
        </authorList>
    </citation>
    <scope>IDENTIFICATION</scope>
    <source>
        <tissue evidence="4">Leaf</tissue>
    </source>
</reference>
<evidence type="ECO:0000313" key="3">
    <source>
        <dbReference type="Proteomes" id="UP000504610"/>
    </source>
</evidence>
<evidence type="ECO:0000259" key="2">
    <source>
        <dbReference type="SMART" id="SM00256"/>
    </source>
</evidence>
<feature type="domain" description="F-box" evidence="2">
    <location>
        <begin position="44"/>
        <end position="84"/>
    </location>
</feature>
<evidence type="ECO:0000256" key="1">
    <source>
        <dbReference type="SAM" id="MobiDB-lite"/>
    </source>
</evidence>
<feature type="compositionally biased region" description="Polar residues" evidence="1">
    <location>
        <begin position="1"/>
        <end position="10"/>
    </location>
</feature>
<dbReference type="KEGG" id="rsz:108834616"/>
<organism evidence="3 4">
    <name type="scientific">Raphanus sativus</name>
    <name type="common">Radish</name>
    <name type="synonym">Raphanus raphanistrum var. sativus</name>
    <dbReference type="NCBI Taxonomy" id="3726"/>
    <lineage>
        <taxon>Eukaryota</taxon>
        <taxon>Viridiplantae</taxon>
        <taxon>Streptophyta</taxon>
        <taxon>Embryophyta</taxon>
        <taxon>Tracheophyta</taxon>
        <taxon>Spermatophyta</taxon>
        <taxon>Magnoliopsida</taxon>
        <taxon>eudicotyledons</taxon>
        <taxon>Gunneridae</taxon>
        <taxon>Pentapetalae</taxon>
        <taxon>rosids</taxon>
        <taxon>malvids</taxon>
        <taxon>Brassicales</taxon>
        <taxon>Brassicaceae</taxon>
        <taxon>Brassiceae</taxon>
        <taxon>Raphanus</taxon>
    </lineage>
</organism>
<dbReference type="InterPro" id="IPR017451">
    <property type="entry name" value="F-box-assoc_interact_dom"/>
</dbReference>
<dbReference type="SUPFAM" id="SSF81383">
    <property type="entry name" value="F-box domain"/>
    <property type="match status" value="1"/>
</dbReference>
<dbReference type="PANTHER" id="PTHR31111:SF99">
    <property type="entry name" value="F-BOX PROTEIN DOR"/>
    <property type="match status" value="1"/>
</dbReference>